<evidence type="ECO:0000256" key="2">
    <source>
        <dbReference type="ARBA" id="ARBA00004613"/>
    </source>
</evidence>
<keyword evidence="9 17" id="KW-0732">Signal</keyword>
<evidence type="ECO:0000256" key="10">
    <source>
        <dbReference type="ARBA" id="ARBA00023004"/>
    </source>
</evidence>
<dbReference type="Proteomes" id="UP000243515">
    <property type="component" value="Unassembled WGS sequence"/>
</dbReference>
<dbReference type="SMART" id="SM00747">
    <property type="entry name" value="CFEM"/>
    <property type="match status" value="1"/>
</dbReference>
<feature type="signal peptide" evidence="17">
    <location>
        <begin position="1"/>
        <end position="18"/>
    </location>
</feature>
<accession>A0A232LT04</accession>
<feature type="chain" id="PRO_5013053846" description="CFEM domain-containing protein" evidence="17">
    <location>
        <begin position="19"/>
        <end position="187"/>
    </location>
</feature>
<keyword evidence="12 15" id="KW-1015">Disulfide bond</keyword>
<comment type="caution">
    <text evidence="19">The sequence shown here is derived from an EMBL/GenBank/DDBJ whole genome shotgun (WGS) entry which is preliminary data.</text>
</comment>
<dbReference type="EMBL" id="NPHW01004934">
    <property type="protein sequence ID" value="OXV07311.1"/>
    <property type="molecule type" value="Genomic_DNA"/>
</dbReference>
<evidence type="ECO:0000256" key="14">
    <source>
        <dbReference type="ARBA" id="ARBA00023288"/>
    </source>
</evidence>
<evidence type="ECO:0000256" key="6">
    <source>
        <dbReference type="ARBA" id="ARBA00022617"/>
    </source>
</evidence>
<dbReference type="InterPro" id="IPR008427">
    <property type="entry name" value="Extracellular_membr_CFEM_dom"/>
</dbReference>
<dbReference type="GO" id="GO:0005886">
    <property type="term" value="C:plasma membrane"/>
    <property type="evidence" value="ECO:0007669"/>
    <property type="project" value="UniProtKB-SubCell"/>
</dbReference>
<evidence type="ECO:0000256" key="8">
    <source>
        <dbReference type="ARBA" id="ARBA00022723"/>
    </source>
</evidence>
<evidence type="ECO:0000256" key="17">
    <source>
        <dbReference type="SAM" id="SignalP"/>
    </source>
</evidence>
<keyword evidence="4" id="KW-1003">Cell membrane</keyword>
<evidence type="ECO:0000256" key="13">
    <source>
        <dbReference type="ARBA" id="ARBA00023180"/>
    </source>
</evidence>
<evidence type="ECO:0000256" key="15">
    <source>
        <dbReference type="PROSITE-ProRule" id="PRU01356"/>
    </source>
</evidence>
<dbReference type="OrthoDB" id="3767534at2759"/>
<keyword evidence="6 15" id="KW-0349">Heme</keyword>
<keyword evidence="20" id="KW-1185">Reference proteome</keyword>
<evidence type="ECO:0000256" key="5">
    <source>
        <dbReference type="ARBA" id="ARBA00022525"/>
    </source>
</evidence>
<keyword evidence="10 15" id="KW-0408">Iron</keyword>
<dbReference type="GO" id="GO:0046872">
    <property type="term" value="F:metal ion binding"/>
    <property type="evidence" value="ECO:0007669"/>
    <property type="project" value="UniProtKB-UniRule"/>
</dbReference>
<protein>
    <recommendedName>
        <fullName evidence="18">CFEM domain-containing protein</fullName>
    </recommendedName>
</protein>
<dbReference type="InterPro" id="IPR051735">
    <property type="entry name" value="CFEM_domain"/>
</dbReference>
<keyword evidence="8 15" id="KW-0479">Metal-binding</keyword>
<dbReference type="PANTHER" id="PTHR37928:SF2">
    <property type="entry name" value="GPI ANCHORED CFEM DOMAIN PROTEIN (AFU_ORTHOLOGUE AFUA_6G10580)"/>
    <property type="match status" value="1"/>
</dbReference>
<keyword evidence="7" id="KW-0336">GPI-anchor</keyword>
<keyword evidence="13" id="KW-0325">Glycoprotein</keyword>
<keyword evidence="14" id="KW-0449">Lipoprotein</keyword>
<evidence type="ECO:0000259" key="18">
    <source>
        <dbReference type="PROSITE" id="PS52012"/>
    </source>
</evidence>
<dbReference type="PROSITE" id="PS52012">
    <property type="entry name" value="CFEM"/>
    <property type="match status" value="1"/>
</dbReference>
<sequence length="187" mass="18499">MHFSFALIALVAAGVVNAQFPDIPNCALSCLVGPLTSDGCSSLTDFACHCQKPDLISQVSPCLEKSCNSADQSTVAGVVAKQCEAAGHPIAIPNLSAGSATTSSAAPSESVAPPLTTAVPSLTSIPGYYPTPSSATPPSIPVGTGMSSSTSISTSTVTSPPFLGAASNVRGNMPGIAAIAAAVAYFL</sequence>
<reference evidence="19 20" key="1">
    <citation type="journal article" date="2015" name="Environ. Microbiol.">
        <title>Metagenome sequence of Elaphomyces granulatus from sporocarp tissue reveals Ascomycota ectomycorrhizal fingerprints of genome expansion and a Proteobacteria-rich microbiome.</title>
        <authorList>
            <person name="Quandt C.A."/>
            <person name="Kohler A."/>
            <person name="Hesse C.N."/>
            <person name="Sharpton T.J."/>
            <person name="Martin F."/>
            <person name="Spatafora J.W."/>
        </authorList>
    </citation>
    <scope>NUCLEOTIDE SEQUENCE [LARGE SCALE GENOMIC DNA]</scope>
    <source>
        <strain evidence="19 20">OSC145934</strain>
    </source>
</reference>
<evidence type="ECO:0000256" key="12">
    <source>
        <dbReference type="ARBA" id="ARBA00023157"/>
    </source>
</evidence>
<evidence type="ECO:0000256" key="3">
    <source>
        <dbReference type="ARBA" id="ARBA00010031"/>
    </source>
</evidence>
<evidence type="ECO:0000256" key="7">
    <source>
        <dbReference type="ARBA" id="ARBA00022622"/>
    </source>
</evidence>
<dbReference type="GO" id="GO:0098552">
    <property type="term" value="C:side of membrane"/>
    <property type="evidence" value="ECO:0007669"/>
    <property type="project" value="UniProtKB-KW"/>
</dbReference>
<evidence type="ECO:0000313" key="19">
    <source>
        <dbReference type="EMBL" id="OXV07311.1"/>
    </source>
</evidence>
<proteinExistence type="inferred from homology"/>
<feature type="domain" description="CFEM" evidence="18">
    <location>
        <begin position="1"/>
        <end position="108"/>
    </location>
</feature>
<comment type="caution">
    <text evidence="15">Lacks conserved residue(s) required for the propagation of feature annotation.</text>
</comment>
<keyword evidence="5" id="KW-0964">Secreted</keyword>
<gene>
    <name evidence="19" type="ORF">Egran_04924</name>
</gene>
<keyword evidence="11" id="KW-0472">Membrane</keyword>
<evidence type="ECO:0000256" key="16">
    <source>
        <dbReference type="SAM" id="MobiDB-lite"/>
    </source>
</evidence>
<dbReference type="PANTHER" id="PTHR37928">
    <property type="entry name" value="CFEM DOMAIN PROTEIN (AFU_ORTHOLOGUE AFUA_6G14090)"/>
    <property type="match status" value="1"/>
</dbReference>
<evidence type="ECO:0000256" key="1">
    <source>
        <dbReference type="ARBA" id="ARBA00004609"/>
    </source>
</evidence>
<evidence type="ECO:0000256" key="4">
    <source>
        <dbReference type="ARBA" id="ARBA00022475"/>
    </source>
</evidence>
<feature type="binding site" description="axial binding residue" evidence="15">
    <location>
        <position position="45"/>
    </location>
    <ligand>
        <name>heme</name>
        <dbReference type="ChEBI" id="CHEBI:30413"/>
    </ligand>
    <ligandPart>
        <name>Fe</name>
        <dbReference type="ChEBI" id="CHEBI:18248"/>
    </ligandPart>
</feature>
<dbReference type="Pfam" id="PF05730">
    <property type="entry name" value="CFEM"/>
    <property type="match status" value="1"/>
</dbReference>
<evidence type="ECO:0000313" key="20">
    <source>
        <dbReference type="Proteomes" id="UP000243515"/>
    </source>
</evidence>
<feature type="region of interest" description="Disordered" evidence="16">
    <location>
        <begin position="133"/>
        <end position="153"/>
    </location>
</feature>
<evidence type="ECO:0000256" key="11">
    <source>
        <dbReference type="ARBA" id="ARBA00023136"/>
    </source>
</evidence>
<evidence type="ECO:0000256" key="9">
    <source>
        <dbReference type="ARBA" id="ARBA00022729"/>
    </source>
</evidence>
<name>A0A232LT04_9EURO</name>
<dbReference type="AlphaFoldDB" id="A0A232LT04"/>
<dbReference type="GO" id="GO:0005576">
    <property type="term" value="C:extracellular region"/>
    <property type="evidence" value="ECO:0007669"/>
    <property type="project" value="UniProtKB-SubCell"/>
</dbReference>
<comment type="similarity">
    <text evidence="3">Belongs to the RBT5 family.</text>
</comment>
<feature type="disulfide bond" evidence="15">
    <location>
        <begin position="50"/>
        <end position="83"/>
    </location>
</feature>
<organism evidence="19 20">
    <name type="scientific">Elaphomyces granulatus</name>
    <dbReference type="NCBI Taxonomy" id="519963"/>
    <lineage>
        <taxon>Eukaryota</taxon>
        <taxon>Fungi</taxon>
        <taxon>Dikarya</taxon>
        <taxon>Ascomycota</taxon>
        <taxon>Pezizomycotina</taxon>
        <taxon>Eurotiomycetes</taxon>
        <taxon>Eurotiomycetidae</taxon>
        <taxon>Eurotiales</taxon>
        <taxon>Elaphomycetaceae</taxon>
        <taxon>Elaphomyces</taxon>
    </lineage>
</organism>
<comment type="subcellular location">
    <subcellularLocation>
        <location evidence="1">Cell membrane</location>
        <topology evidence="1">Lipid-anchor</topology>
        <topology evidence="1">GPI-anchor</topology>
    </subcellularLocation>
    <subcellularLocation>
        <location evidence="2">Secreted</location>
    </subcellularLocation>
</comment>